<organism evidence="1 2">
    <name type="scientific">Biformimicrobium ophioploci</name>
    <dbReference type="NCBI Taxonomy" id="3036711"/>
    <lineage>
        <taxon>Bacteria</taxon>
        <taxon>Pseudomonadati</taxon>
        <taxon>Pseudomonadota</taxon>
        <taxon>Gammaproteobacteria</taxon>
        <taxon>Cellvibrionales</taxon>
        <taxon>Microbulbiferaceae</taxon>
        <taxon>Biformimicrobium</taxon>
    </lineage>
</organism>
<comment type="caution">
    <text evidence="1">The sequence shown here is derived from an EMBL/GenBank/DDBJ whole genome shotgun (WGS) entry which is preliminary data.</text>
</comment>
<evidence type="ECO:0000313" key="1">
    <source>
        <dbReference type="EMBL" id="GMG86360.1"/>
    </source>
</evidence>
<reference evidence="1 2" key="1">
    <citation type="submission" date="2023-04" db="EMBL/GenBank/DDBJ databases">
        <title>Marinobulbifer ophiurae gen. nov., sp. Nov., isolate from tissue of brittle star Ophioplocus japonicus.</title>
        <authorList>
            <person name="Kawano K."/>
            <person name="Sawayama S."/>
            <person name="Nakagawa S."/>
        </authorList>
    </citation>
    <scope>NUCLEOTIDE SEQUENCE [LARGE SCALE GENOMIC DNA]</scope>
    <source>
        <strain evidence="1 2">NKW57</strain>
    </source>
</reference>
<protein>
    <submittedName>
        <fullName evidence="1">Uncharacterized protein</fullName>
    </submittedName>
</protein>
<evidence type="ECO:0000313" key="2">
    <source>
        <dbReference type="Proteomes" id="UP001224392"/>
    </source>
</evidence>
<name>A0ABQ6LWC7_9GAMM</name>
<dbReference type="EMBL" id="BSYJ01000001">
    <property type="protein sequence ID" value="GMG86360.1"/>
    <property type="molecule type" value="Genomic_DNA"/>
</dbReference>
<sequence length="65" mass="7516">MEIRGPTMIKRTCPECRGSLVLLISIGRKVCADCHKEFKWDLDKDQKPLFGPRACVHPPREHEQN</sequence>
<keyword evidence="2" id="KW-1185">Reference proteome</keyword>
<accession>A0ABQ6LWC7</accession>
<dbReference type="Proteomes" id="UP001224392">
    <property type="component" value="Unassembled WGS sequence"/>
</dbReference>
<proteinExistence type="predicted"/>
<gene>
    <name evidence="1" type="ORF">MNKW57_06810</name>
</gene>